<evidence type="ECO:0000256" key="1">
    <source>
        <dbReference type="ARBA" id="ARBA00008645"/>
    </source>
</evidence>
<dbReference type="Gene3D" id="3.40.50.1820">
    <property type="entry name" value="alpha/beta hydrolase"/>
    <property type="match status" value="1"/>
</dbReference>
<name>A0A2S7Y784_BEABA</name>
<reference evidence="4 5" key="1">
    <citation type="submission" date="2016-07" db="EMBL/GenBank/DDBJ databases">
        <title>Comparative genomics of the entomopathogenic fungus Beauveria bassiana.</title>
        <authorList>
            <person name="Valero Jimenez C.A."/>
            <person name="Zwaan B.J."/>
            <person name="Van Kan J.A."/>
            <person name="Takken W."/>
            <person name="Debets A.J."/>
            <person name="Schoustra S.E."/>
            <person name="Koenraadt C.J."/>
        </authorList>
    </citation>
    <scope>NUCLEOTIDE SEQUENCE [LARGE SCALE GENOMIC DNA]</scope>
    <source>
        <strain evidence="4 5">ARSEF 8028</strain>
    </source>
</reference>
<dbReference type="AlphaFoldDB" id="A0A2S7Y784"/>
<dbReference type="Proteomes" id="UP000237441">
    <property type="component" value="Unassembled WGS sequence"/>
</dbReference>
<dbReference type="GO" id="GO:0052689">
    <property type="term" value="F:carboxylic ester hydrolase activity"/>
    <property type="evidence" value="ECO:0007669"/>
    <property type="project" value="TreeGrafter"/>
</dbReference>
<organism evidence="4 5">
    <name type="scientific">Beauveria bassiana</name>
    <name type="common">White muscardine disease fungus</name>
    <name type="synonym">Tritirachium shiotae</name>
    <dbReference type="NCBI Taxonomy" id="176275"/>
    <lineage>
        <taxon>Eukaryota</taxon>
        <taxon>Fungi</taxon>
        <taxon>Dikarya</taxon>
        <taxon>Ascomycota</taxon>
        <taxon>Pezizomycotina</taxon>
        <taxon>Sordariomycetes</taxon>
        <taxon>Hypocreomycetidae</taxon>
        <taxon>Hypocreales</taxon>
        <taxon>Cordycipitaceae</taxon>
        <taxon>Beauveria</taxon>
    </lineage>
</organism>
<proteinExistence type="inferred from homology"/>
<comment type="similarity">
    <text evidence="1">Belongs to the AB hydrolase superfamily.</text>
</comment>
<keyword evidence="2" id="KW-0378">Hydrolase</keyword>
<protein>
    <recommendedName>
        <fullName evidence="3">AB hydrolase-1 domain-containing protein</fullName>
    </recommendedName>
</protein>
<gene>
    <name evidence="4" type="ORF">BB8028_0003g04170</name>
</gene>
<dbReference type="PANTHER" id="PTHR46118:SF4">
    <property type="entry name" value="PROTEIN ABHD11"/>
    <property type="match status" value="1"/>
</dbReference>
<dbReference type="PANTHER" id="PTHR46118">
    <property type="entry name" value="PROTEIN ABHD11"/>
    <property type="match status" value="1"/>
</dbReference>
<evidence type="ECO:0000259" key="3">
    <source>
        <dbReference type="Pfam" id="PF00561"/>
    </source>
</evidence>
<sequence>MMRLIPGQRSSAVACYRVGLGNAQRSIRTAARLRLAYDIHEPPKPQTTPENAPILFLHGLFGSKKNNRAMSKALARDLGRYVYAVDLRNHGQSPHDKHHDYLAMADDVSNFIADHGLRETTLIGHSISLTKAYLYFIRGAKTAMTLALRSPNDVADIIAVDNAPVDSLLGSDFSSYIRGMKKVDQSHVTKLAEADKILQEVENSLPIRQFLLGNLHREPGQNIQTFRIPLDTLGAALGHLGDFPFKDPNQFRFEKRALFVRGTKSKYVPDEVLPAVGQFFPKFRLIDIDAGHWVISEKPEEFRAAVVEFLQNQD</sequence>
<accession>A0A2S7Y784</accession>
<evidence type="ECO:0000256" key="2">
    <source>
        <dbReference type="ARBA" id="ARBA00022801"/>
    </source>
</evidence>
<comment type="caution">
    <text evidence="4">The sequence shown here is derived from an EMBL/GenBank/DDBJ whole genome shotgun (WGS) entry which is preliminary data.</text>
</comment>
<dbReference type="GO" id="GO:0005739">
    <property type="term" value="C:mitochondrion"/>
    <property type="evidence" value="ECO:0007669"/>
    <property type="project" value="TreeGrafter"/>
</dbReference>
<dbReference type="InterPro" id="IPR029058">
    <property type="entry name" value="AB_hydrolase_fold"/>
</dbReference>
<dbReference type="OrthoDB" id="8119704at2759"/>
<evidence type="ECO:0000313" key="5">
    <source>
        <dbReference type="Proteomes" id="UP000237441"/>
    </source>
</evidence>
<dbReference type="InterPro" id="IPR000073">
    <property type="entry name" value="AB_hydrolase_1"/>
</dbReference>
<dbReference type="Pfam" id="PF00561">
    <property type="entry name" value="Abhydrolase_1"/>
    <property type="match status" value="1"/>
</dbReference>
<feature type="domain" description="AB hydrolase-1" evidence="3">
    <location>
        <begin position="53"/>
        <end position="299"/>
    </location>
</feature>
<evidence type="ECO:0000313" key="4">
    <source>
        <dbReference type="EMBL" id="PQK11793.1"/>
    </source>
</evidence>
<dbReference type="FunFam" id="3.40.50.1820:FF:000039">
    <property type="entry name" value="Esterase ybfF"/>
    <property type="match status" value="1"/>
</dbReference>
<dbReference type="SUPFAM" id="SSF53474">
    <property type="entry name" value="alpha/beta-Hydrolases"/>
    <property type="match status" value="1"/>
</dbReference>
<dbReference type="EMBL" id="JRHA01000003">
    <property type="protein sequence ID" value="PQK11793.1"/>
    <property type="molecule type" value="Genomic_DNA"/>
</dbReference>